<dbReference type="Pfam" id="PF13839">
    <property type="entry name" value="PC-Esterase"/>
    <property type="match status" value="1"/>
</dbReference>
<gene>
    <name evidence="10" type="ORF">MKW98_005012</name>
</gene>
<dbReference type="GO" id="GO:0016020">
    <property type="term" value="C:membrane"/>
    <property type="evidence" value="ECO:0007669"/>
    <property type="project" value="UniProtKB-SubCell"/>
</dbReference>
<keyword evidence="5 7" id="KW-1133">Transmembrane helix</keyword>
<evidence type="ECO:0000256" key="7">
    <source>
        <dbReference type="SAM" id="Phobius"/>
    </source>
</evidence>
<dbReference type="Pfam" id="PF14416">
    <property type="entry name" value="PMR5N"/>
    <property type="match status" value="1"/>
</dbReference>
<feature type="transmembrane region" description="Helical" evidence="7">
    <location>
        <begin position="12"/>
        <end position="32"/>
    </location>
</feature>
<name>A0AAD4TCV9_9MAGN</name>
<dbReference type="InterPro" id="IPR025846">
    <property type="entry name" value="TBL_N"/>
</dbReference>
<dbReference type="AlphaFoldDB" id="A0AAD4TCV9"/>
<keyword evidence="3 7" id="KW-0812">Transmembrane</keyword>
<feature type="domain" description="Trichome birefringence-like N-terminal" evidence="9">
    <location>
        <begin position="89"/>
        <end position="141"/>
    </location>
</feature>
<organism evidence="10 11">
    <name type="scientific">Papaver atlanticum</name>
    <dbReference type="NCBI Taxonomy" id="357466"/>
    <lineage>
        <taxon>Eukaryota</taxon>
        <taxon>Viridiplantae</taxon>
        <taxon>Streptophyta</taxon>
        <taxon>Embryophyta</taxon>
        <taxon>Tracheophyta</taxon>
        <taxon>Spermatophyta</taxon>
        <taxon>Magnoliopsida</taxon>
        <taxon>Ranunculales</taxon>
        <taxon>Papaveraceae</taxon>
        <taxon>Papaveroideae</taxon>
        <taxon>Papaver</taxon>
    </lineage>
</organism>
<keyword evidence="11" id="KW-1185">Reference proteome</keyword>
<evidence type="ECO:0000256" key="4">
    <source>
        <dbReference type="ARBA" id="ARBA00022968"/>
    </source>
</evidence>
<dbReference type="GO" id="GO:0016413">
    <property type="term" value="F:O-acetyltransferase activity"/>
    <property type="evidence" value="ECO:0007669"/>
    <property type="project" value="InterPro"/>
</dbReference>
<comment type="subcellular location">
    <subcellularLocation>
        <location evidence="1">Membrane</location>
        <topology evidence="1">Single-pass membrane protein</topology>
    </subcellularLocation>
</comment>
<proteinExistence type="inferred from homology"/>
<dbReference type="Proteomes" id="UP001202328">
    <property type="component" value="Unassembled WGS sequence"/>
</dbReference>
<dbReference type="InterPro" id="IPR029962">
    <property type="entry name" value="TBL"/>
</dbReference>
<feature type="domain" description="Trichome birefringence-like C-terminal" evidence="8">
    <location>
        <begin position="142"/>
        <end position="435"/>
    </location>
</feature>
<dbReference type="GO" id="GO:0005794">
    <property type="term" value="C:Golgi apparatus"/>
    <property type="evidence" value="ECO:0007669"/>
    <property type="project" value="TreeGrafter"/>
</dbReference>
<evidence type="ECO:0008006" key="12">
    <source>
        <dbReference type="Google" id="ProtNLM"/>
    </source>
</evidence>
<evidence type="ECO:0000256" key="2">
    <source>
        <dbReference type="ARBA" id="ARBA00007727"/>
    </source>
</evidence>
<evidence type="ECO:0000259" key="8">
    <source>
        <dbReference type="Pfam" id="PF13839"/>
    </source>
</evidence>
<dbReference type="PANTHER" id="PTHR32285:SF324">
    <property type="entry name" value="PROTEIN TRICHOME BIREFRINGENCE-LIKE 25"/>
    <property type="match status" value="1"/>
</dbReference>
<keyword evidence="4" id="KW-0735">Signal-anchor</keyword>
<comment type="similarity">
    <text evidence="2">Belongs to the PC-esterase family. TBL subfamily.</text>
</comment>
<evidence type="ECO:0000256" key="6">
    <source>
        <dbReference type="ARBA" id="ARBA00023136"/>
    </source>
</evidence>
<evidence type="ECO:0000256" key="5">
    <source>
        <dbReference type="ARBA" id="ARBA00022989"/>
    </source>
</evidence>
<evidence type="ECO:0000256" key="1">
    <source>
        <dbReference type="ARBA" id="ARBA00004167"/>
    </source>
</evidence>
<evidence type="ECO:0000256" key="3">
    <source>
        <dbReference type="ARBA" id="ARBA00022692"/>
    </source>
</evidence>
<protein>
    <recommendedName>
        <fullName evidence="12">Trichome birefringence-like N-terminal domain-containing protein</fullName>
    </recommendedName>
</protein>
<dbReference type="InterPro" id="IPR026057">
    <property type="entry name" value="TBL_C"/>
</dbReference>
<accession>A0AAD4TCV9</accession>
<sequence length="439" mass="50522">MVKPCFIFKQYHVLVKVTVLMLLLSLVLHLLYSTSTTNITHSSVGGVTSIVTTEEVPFLKEIVEAKKDDDSVEEIQENPQQNQVLHKGKCDLFVGEWIPDPLGPMYTNESCNVITGDQDCMSHGRPDSGYLYWRWKPRDCELPRFNAARFLDSMRNKHWGFVGDSISRNHVQSLLCILSKVEAANDVYHDEVYRDRRWHFPSYNFSLSVIWSPFLVKAISSQGFNGGAADDIQLYLDELDKSWTDQYASFDYMVMSGGKWFQKTAIYYENNTIIGCHNCTRRTDLTEYGLDNGYRKATKLVFDFLSNSNHNASVLYRTTTAEHFENGNWDTGGTCDRKIPFKQGEISLHELDIKLRNVELEAFENLKTARYPRKRVVLKVFDVTQLSLLRPDGHPGPYRNHHPYAKGKNAKVQYDCLHWCLPGPIDSWNDLIMEMVMNG</sequence>
<evidence type="ECO:0000313" key="11">
    <source>
        <dbReference type="Proteomes" id="UP001202328"/>
    </source>
</evidence>
<dbReference type="PANTHER" id="PTHR32285">
    <property type="entry name" value="PROTEIN TRICHOME BIREFRINGENCE-LIKE 9-RELATED"/>
    <property type="match status" value="1"/>
</dbReference>
<evidence type="ECO:0000313" key="10">
    <source>
        <dbReference type="EMBL" id="KAI3955009.1"/>
    </source>
</evidence>
<keyword evidence="6 7" id="KW-0472">Membrane</keyword>
<comment type="caution">
    <text evidence="10">The sequence shown here is derived from an EMBL/GenBank/DDBJ whole genome shotgun (WGS) entry which is preliminary data.</text>
</comment>
<reference evidence="10" key="1">
    <citation type="submission" date="2022-04" db="EMBL/GenBank/DDBJ databases">
        <title>A functionally conserved STORR gene fusion in Papaver species that diverged 16.8 million years ago.</title>
        <authorList>
            <person name="Catania T."/>
        </authorList>
    </citation>
    <scope>NUCLEOTIDE SEQUENCE</scope>
    <source>
        <strain evidence="10">S-188037</strain>
    </source>
</reference>
<dbReference type="EMBL" id="JAJJMB010001820">
    <property type="protein sequence ID" value="KAI3955009.1"/>
    <property type="molecule type" value="Genomic_DNA"/>
</dbReference>
<evidence type="ECO:0000259" key="9">
    <source>
        <dbReference type="Pfam" id="PF14416"/>
    </source>
</evidence>